<organism evidence="2 3">
    <name type="scientific">Streptomyces anatolicus</name>
    <dbReference type="NCBI Taxonomy" id="2675858"/>
    <lineage>
        <taxon>Bacteria</taxon>
        <taxon>Bacillati</taxon>
        <taxon>Actinomycetota</taxon>
        <taxon>Actinomycetes</taxon>
        <taxon>Kitasatosporales</taxon>
        <taxon>Streptomycetaceae</taxon>
        <taxon>Streptomyces</taxon>
    </lineage>
</organism>
<dbReference type="Gene3D" id="1.25.40.10">
    <property type="entry name" value="Tetratricopeptide repeat domain"/>
    <property type="match status" value="1"/>
</dbReference>
<name>A0ABS6YQH2_9ACTN</name>
<sequence length="772" mass="86211">MEHATFGDGARDEFARAIRSAIEEAARAGATKPTLARIARASQREGRPRCSTTAISAWKKGERIPASWSVVESFLAALERAASLGQGKFDRPEWRRLFKRAQGAPVSASGSHVATLLVREADPLELKVHRARTTADGNAVPDYIPRDIDTSVRDAMARMGDDGGVILLVGASTAGKTRCAYEAMRTVLPDHLLIVPRHVTELPDAVTEAVRAAKAHTRCVLWLNDLEQFLGLGGLSLQDIRALRRAGTVLLGTMRSRILADLPSNELVRLAEQFEVPRLWSAPELERAREHLRSRHDERLRLALDQAEDFGVAESLAAGPQLWRELISASVVEGHPRGAALVWAAIDVALAGLVEPVPVELLTELHEAYLPGRNKQLIGPEPLDEALSWAGSPHDGGVTRLLVPEGEGVRPFDYLLDAHLRDRGPSPELIPERIWEVVLARGSHRHQRFSIALAAHANDRMDVGRRALLPLTESNDVDAMRTLGLLYERSDKEEAVRWLRLAIDAGDVLALRLMGNLHFRNQDRRAASDWYWRAAEAGDEVSESYYNEPRANSGPVPECLVPPPPPGEEDVTEDGEEDWEDEEDCYGPTARTLRVLEAALEIASDMAYDVLEEIGDRRIDLRNKYAYIFSDLPVLTWSRDARWRRQMARCFHDLASDIKAGNWPRPTCTGEEMALHVAIEHASNMVVDEPELVSPWVAEIPPHHYDWDWNLCVDVLFEDTDVLFLYEPWSQGIEDSGNFVNQRLGMANLEAEDWFKPFRADDARDPGRGFPR</sequence>
<dbReference type="RefSeq" id="WP_219690158.1">
    <property type="nucleotide sequence ID" value="NZ_WMBF01000214.1"/>
</dbReference>
<evidence type="ECO:0008006" key="4">
    <source>
        <dbReference type="Google" id="ProtNLM"/>
    </source>
</evidence>
<keyword evidence="3" id="KW-1185">Reference proteome</keyword>
<feature type="region of interest" description="Disordered" evidence="1">
    <location>
        <begin position="546"/>
        <end position="583"/>
    </location>
</feature>
<dbReference type="SUPFAM" id="SSF81901">
    <property type="entry name" value="HCP-like"/>
    <property type="match status" value="1"/>
</dbReference>
<proteinExistence type="predicted"/>
<dbReference type="SMART" id="SM00671">
    <property type="entry name" value="SEL1"/>
    <property type="match status" value="2"/>
</dbReference>
<dbReference type="Proteomes" id="UP001197114">
    <property type="component" value="Unassembled WGS sequence"/>
</dbReference>
<accession>A0ABS6YQH2</accession>
<evidence type="ECO:0000313" key="3">
    <source>
        <dbReference type="Proteomes" id="UP001197114"/>
    </source>
</evidence>
<comment type="caution">
    <text evidence="2">The sequence shown here is derived from an EMBL/GenBank/DDBJ whole genome shotgun (WGS) entry which is preliminary data.</text>
</comment>
<feature type="compositionally biased region" description="Acidic residues" evidence="1">
    <location>
        <begin position="567"/>
        <end position="583"/>
    </location>
</feature>
<protein>
    <recommendedName>
        <fullName evidence="4">Sel1 repeat family protein</fullName>
    </recommendedName>
</protein>
<gene>
    <name evidence="2" type="ORF">GKQ77_19210</name>
</gene>
<dbReference type="EMBL" id="WMBF01000214">
    <property type="protein sequence ID" value="MBW5423665.1"/>
    <property type="molecule type" value="Genomic_DNA"/>
</dbReference>
<reference evidence="2 3" key="1">
    <citation type="submission" date="2019-11" db="EMBL/GenBank/DDBJ databases">
        <authorList>
            <person name="Ay H."/>
        </authorList>
    </citation>
    <scope>NUCLEOTIDE SEQUENCE [LARGE SCALE GENOMIC DNA]</scope>
    <source>
        <strain evidence="2 3">BG9H</strain>
    </source>
</reference>
<dbReference type="InterPro" id="IPR011990">
    <property type="entry name" value="TPR-like_helical_dom_sf"/>
</dbReference>
<evidence type="ECO:0000256" key="1">
    <source>
        <dbReference type="SAM" id="MobiDB-lite"/>
    </source>
</evidence>
<evidence type="ECO:0000313" key="2">
    <source>
        <dbReference type="EMBL" id="MBW5423665.1"/>
    </source>
</evidence>
<dbReference type="InterPro" id="IPR006597">
    <property type="entry name" value="Sel1-like"/>
</dbReference>